<dbReference type="PANTHER" id="PTHR24567">
    <property type="entry name" value="CRP FAMILY TRANSCRIPTIONAL REGULATORY PROTEIN"/>
    <property type="match status" value="1"/>
</dbReference>
<reference evidence="6 7" key="1">
    <citation type="submission" date="2017-05" db="EMBL/GenBank/DDBJ databases">
        <authorList>
            <person name="Song R."/>
            <person name="Chenine A.L."/>
            <person name="Ruprecht R.M."/>
        </authorList>
    </citation>
    <scope>NUCLEOTIDE SEQUENCE [LARGE SCALE GENOMIC DNA]</scope>
    <source>
        <strain evidence="6 7">CECT 8899</strain>
    </source>
</reference>
<gene>
    <name evidence="6" type="primary">crp</name>
    <name evidence="6" type="ORF">LOM8899_00100</name>
</gene>
<dbReference type="OrthoDB" id="3525895at2"/>
<evidence type="ECO:0000259" key="4">
    <source>
        <dbReference type="PROSITE" id="PS50042"/>
    </source>
</evidence>
<dbReference type="SUPFAM" id="SSF46785">
    <property type="entry name" value="Winged helix' DNA-binding domain"/>
    <property type="match status" value="1"/>
</dbReference>
<dbReference type="PROSITE" id="PS50042">
    <property type="entry name" value="CNMP_BINDING_3"/>
    <property type="match status" value="1"/>
</dbReference>
<dbReference type="InterPro" id="IPR012318">
    <property type="entry name" value="HTH_CRP"/>
</dbReference>
<organism evidence="6 7">
    <name type="scientific">Flavimaricola marinus</name>
    <dbReference type="NCBI Taxonomy" id="1819565"/>
    <lineage>
        <taxon>Bacteria</taxon>
        <taxon>Pseudomonadati</taxon>
        <taxon>Pseudomonadota</taxon>
        <taxon>Alphaproteobacteria</taxon>
        <taxon>Rhodobacterales</taxon>
        <taxon>Paracoccaceae</taxon>
        <taxon>Flavimaricola</taxon>
    </lineage>
</organism>
<feature type="domain" description="HTH crp-type" evidence="5">
    <location>
        <begin position="149"/>
        <end position="229"/>
    </location>
</feature>
<dbReference type="EMBL" id="FXZK01000001">
    <property type="protein sequence ID" value="SMY05979.1"/>
    <property type="molecule type" value="Genomic_DNA"/>
</dbReference>
<evidence type="ECO:0000313" key="6">
    <source>
        <dbReference type="EMBL" id="SMY05979.1"/>
    </source>
</evidence>
<dbReference type="GO" id="GO:0003700">
    <property type="term" value="F:DNA-binding transcription factor activity"/>
    <property type="evidence" value="ECO:0007669"/>
    <property type="project" value="TreeGrafter"/>
</dbReference>
<dbReference type="Gene3D" id="2.60.120.10">
    <property type="entry name" value="Jelly Rolls"/>
    <property type="match status" value="1"/>
</dbReference>
<evidence type="ECO:0000256" key="3">
    <source>
        <dbReference type="ARBA" id="ARBA00023163"/>
    </source>
</evidence>
<keyword evidence="3" id="KW-0804">Transcription</keyword>
<keyword evidence="1" id="KW-0805">Transcription regulation</keyword>
<protein>
    <submittedName>
        <fullName evidence="6">cAMP receptor protein</fullName>
    </submittedName>
</protein>
<dbReference type="SUPFAM" id="SSF51206">
    <property type="entry name" value="cAMP-binding domain-like"/>
    <property type="match status" value="1"/>
</dbReference>
<evidence type="ECO:0000259" key="5">
    <source>
        <dbReference type="PROSITE" id="PS51063"/>
    </source>
</evidence>
<dbReference type="InterPro" id="IPR036390">
    <property type="entry name" value="WH_DNA-bd_sf"/>
</dbReference>
<accession>A0A238L8G4</accession>
<keyword evidence="2" id="KW-0238">DNA-binding</keyword>
<dbReference type="PANTHER" id="PTHR24567:SF74">
    <property type="entry name" value="HTH-TYPE TRANSCRIPTIONAL REGULATOR ARCR"/>
    <property type="match status" value="1"/>
</dbReference>
<evidence type="ECO:0000313" key="7">
    <source>
        <dbReference type="Proteomes" id="UP000201613"/>
    </source>
</evidence>
<sequence>MRDFGADDVWRACRPLQDLGPEVHARLAEVTQSRRWDDGALLFQRGDQGDYLMVIRSGQLRLSLTTPQGQELTLHHAGPGDLVGELAVVGDQPRSADCTAMGPVTAQVLTRDGFMGVAKDHPDLLLAMLRHLAGLMRITNDRLESVALYRLEARLARFLLGEVARQHGVGSLQDAPAQATIELPMGQGDLALVLGASRPKVNRALHKLAEVGAIVRNGQELQCDIDALANLAEPS</sequence>
<evidence type="ECO:0000256" key="1">
    <source>
        <dbReference type="ARBA" id="ARBA00023015"/>
    </source>
</evidence>
<dbReference type="Gene3D" id="1.10.10.10">
    <property type="entry name" value="Winged helix-like DNA-binding domain superfamily/Winged helix DNA-binding domain"/>
    <property type="match status" value="1"/>
</dbReference>
<dbReference type="InterPro" id="IPR018490">
    <property type="entry name" value="cNMP-bd_dom_sf"/>
</dbReference>
<dbReference type="InterPro" id="IPR014710">
    <property type="entry name" value="RmlC-like_jellyroll"/>
</dbReference>
<dbReference type="InterPro" id="IPR000595">
    <property type="entry name" value="cNMP-bd_dom"/>
</dbReference>
<dbReference type="Proteomes" id="UP000201613">
    <property type="component" value="Unassembled WGS sequence"/>
</dbReference>
<dbReference type="AlphaFoldDB" id="A0A238L8G4"/>
<dbReference type="PROSITE" id="PS51063">
    <property type="entry name" value="HTH_CRP_2"/>
    <property type="match status" value="1"/>
</dbReference>
<dbReference type="SMART" id="SM00100">
    <property type="entry name" value="cNMP"/>
    <property type="match status" value="1"/>
</dbReference>
<keyword evidence="7" id="KW-1185">Reference proteome</keyword>
<keyword evidence="6" id="KW-0675">Receptor</keyword>
<dbReference type="GO" id="GO:0005829">
    <property type="term" value="C:cytosol"/>
    <property type="evidence" value="ECO:0007669"/>
    <property type="project" value="TreeGrafter"/>
</dbReference>
<dbReference type="Pfam" id="PF13545">
    <property type="entry name" value="HTH_Crp_2"/>
    <property type="match status" value="1"/>
</dbReference>
<dbReference type="InterPro" id="IPR050397">
    <property type="entry name" value="Env_Response_Regulators"/>
</dbReference>
<dbReference type="Pfam" id="PF00027">
    <property type="entry name" value="cNMP_binding"/>
    <property type="match status" value="1"/>
</dbReference>
<feature type="domain" description="Cyclic nucleotide-binding" evidence="4">
    <location>
        <begin position="15"/>
        <end position="114"/>
    </location>
</feature>
<dbReference type="CDD" id="cd00038">
    <property type="entry name" value="CAP_ED"/>
    <property type="match status" value="1"/>
</dbReference>
<dbReference type="InterPro" id="IPR036388">
    <property type="entry name" value="WH-like_DNA-bd_sf"/>
</dbReference>
<name>A0A238L8G4_9RHOB</name>
<proteinExistence type="predicted"/>
<dbReference type="RefSeq" id="WP_093990207.1">
    <property type="nucleotide sequence ID" value="NZ_FXZK01000001.1"/>
</dbReference>
<dbReference type="GO" id="GO:0003677">
    <property type="term" value="F:DNA binding"/>
    <property type="evidence" value="ECO:0007669"/>
    <property type="project" value="UniProtKB-KW"/>
</dbReference>
<evidence type="ECO:0000256" key="2">
    <source>
        <dbReference type="ARBA" id="ARBA00023125"/>
    </source>
</evidence>